<dbReference type="Proteomes" id="UP000055045">
    <property type="component" value="Unassembled WGS sequence"/>
</dbReference>
<comment type="caution">
    <text evidence="2">The sequence shown here is derived from an EMBL/GenBank/DDBJ whole genome shotgun (WGS) entry which is preliminary data.</text>
</comment>
<accession>A0A124GTP7</accession>
<organism evidence="2 3">
    <name type="scientific">Penicillium freii</name>
    <dbReference type="NCBI Taxonomy" id="48697"/>
    <lineage>
        <taxon>Eukaryota</taxon>
        <taxon>Fungi</taxon>
        <taxon>Dikarya</taxon>
        <taxon>Ascomycota</taxon>
        <taxon>Pezizomycotina</taxon>
        <taxon>Eurotiomycetes</taxon>
        <taxon>Eurotiomycetidae</taxon>
        <taxon>Eurotiales</taxon>
        <taxon>Aspergillaceae</taxon>
        <taxon>Penicillium</taxon>
    </lineage>
</organism>
<dbReference type="AlphaFoldDB" id="A0A124GTP7"/>
<gene>
    <name evidence="2" type="ORF">ACN42_g53</name>
</gene>
<protein>
    <submittedName>
        <fullName evidence="2">Uncharacterized protein</fullName>
    </submittedName>
</protein>
<dbReference type="EMBL" id="LLXE01000001">
    <property type="protein sequence ID" value="KUM66962.1"/>
    <property type="molecule type" value="Genomic_DNA"/>
</dbReference>
<reference evidence="2 3" key="1">
    <citation type="submission" date="2015-10" db="EMBL/GenBank/DDBJ databases">
        <title>Genome sequencing of Penicillium freii.</title>
        <authorList>
            <person name="Nguyen H.D."/>
            <person name="Visagie C.M."/>
            <person name="Seifert K.A."/>
        </authorList>
    </citation>
    <scope>NUCLEOTIDE SEQUENCE [LARGE SCALE GENOMIC DNA]</scope>
    <source>
        <strain evidence="2 3">DAOM 242723</strain>
    </source>
</reference>
<dbReference type="OrthoDB" id="5296805at2759"/>
<dbReference type="STRING" id="48697.A0A124GTP7"/>
<feature type="region of interest" description="Disordered" evidence="1">
    <location>
        <begin position="343"/>
        <end position="378"/>
    </location>
</feature>
<sequence length="419" mass="47565">MSCIEGGISPRVVDKRCLLAESRAVRPSTYFLAIVVFHRISELLHSPSSFSPPTILINTVGLLSLAWSFVMPPSSHPKKRGKLLLALALPIFSNLTPSSHYANGMVSVETKRVMSRGVRGKEDSLYLKWSVVMNPSELLKELVGNREHARALFHGLRRQVKSIRHRSQSYDDGQVTIYDRVLLRLYDEGHTMQHYGLLEFYLAEYLGTKNCHSEEENNSVIAAHFAAQRILDNGPISEIPIIATDGVGGAIEEAETGKSSQDSGASKSHHIDKLIQVYQKAKADYYILQVSENHREHTNSVRFLRDTAENLLRYLMSTDKNHDLIPEIEDIIQVSQAHASRLAGGRKRKFEHMDNDSGGSLSPYRPHGYYRDQREGYNRRDRYAPDSVTWDHSHKGGWDHSHVNRRIGWDNRALDSYRP</sequence>
<evidence type="ECO:0000313" key="3">
    <source>
        <dbReference type="Proteomes" id="UP000055045"/>
    </source>
</evidence>
<feature type="compositionally biased region" description="Basic and acidic residues" evidence="1">
    <location>
        <begin position="369"/>
        <end position="378"/>
    </location>
</feature>
<proteinExistence type="predicted"/>
<evidence type="ECO:0000313" key="2">
    <source>
        <dbReference type="EMBL" id="KUM66962.1"/>
    </source>
</evidence>
<evidence type="ECO:0000256" key="1">
    <source>
        <dbReference type="SAM" id="MobiDB-lite"/>
    </source>
</evidence>
<name>A0A124GTP7_PENFR</name>
<keyword evidence="3" id="KW-1185">Reference proteome</keyword>